<comment type="caution">
    <text evidence="2">The sequence shown here is derived from an EMBL/GenBank/DDBJ whole genome shotgun (WGS) entry which is preliminary data.</text>
</comment>
<accession>A0A917LAH1</accession>
<reference evidence="2" key="1">
    <citation type="journal article" date="2014" name="Int. J. Syst. Evol. Microbiol.">
        <title>Complete genome sequence of Corynebacterium casei LMG S-19264T (=DSM 44701T), isolated from a smear-ripened cheese.</title>
        <authorList>
            <consortium name="US DOE Joint Genome Institute (JGI-PGF)"/>
            <person name="Walter F."/>
            <person name="Albersmeier A."/>
            <person name="Kalinowski J."/>
            <person name="Ruckert C."/>
        </authorList>
    </citation>
    <scope>NUCLEOTIDE SEQUENCE</scope>
    <source>
        <strain evidence="2">CGMCC 4.7272</strain>
    </source>
</reference>
<gene>
    <name evidence="2" type="ORF">GCM10012282_58700</name>
</gene>
<feature type="region of interest" description="Disordered" evidence="1">
    <location>
        <begin position="33"/>
        <end position="53"/>
    </location>
</feature>
<sequence>MIEGMEHLPTTEAVVTALCALAAEYAREIEVGHDIGADGPPGARPRASAYHGP</sequence>
<keyword evidence="3" id="KW-1185">Reference proteome</keyword>
<evidence type="ECO:0000313" key="2">
    <source>
        <dbReference type="EMBL" id="GGJ53861.1"/>
    </source>
</evidence>
<dbReference type="EMBL" id="BMMU01000023">
    <property type="protein sequence ID" value="GGJ53861.1"/>
    <property type="molecule type" value="Genomic_DNA"/>
</dbReference>
<protein>
    <submittedName>
        <fullName evidence="2">Uncharacterized protein</fullName>
    </submittedName>
</protein>
<dbReference type="AlphaFoldDB" id="A0A917LAH1"/>
<evidence type="ECO:0000256" key="1">
    <source>
        <dbReference type="SAM" id="MobiDB-lite"/>
    </source>
</evidence>
<name>A0A917LAH1_9ACTN</name>
<organism evidence="2 3">
    <name type="scientific">Streptomyces lacrimifluminis</name>
    <dbReference type="NCBI Taxonomy" id="1500077"/>
    <lineage>
        <taxon>Bacteria</taxon>
        <taxon>Bacillati</taxon>
        <taxon>Actinomycetota</taxon>
        <taxon>Actinomycetes</taxon>
        <taxon>Kitasatosporales</taxon>
        <taxon>Streptomycetaceae</taxon>
        <taxon>Streptomyces</taxon>
    </lineage>
</organism>
<evidence type="ECO:0000313" key="3">
    <source>
        <dbReference type="Proteomes" id="UP000625682"/>
    </source>
</evidence>
<proteinExistence type="predicted"/>
<reference evidence="2" key="2">
    <citation type="submission" date="2020-09" db="EMBL/GenBank/DDBJ databases">
        <authorList>
            <person name="Sun Q."/>
            <person name="Zhou Y."/>
        </authorList>
    </citation>
    <scope>NUCLEOTIDE SEQUENCE</scope>
    <source>
        <strain evidence="2">CGMCC 4.7272</strain>
    </source>
</reference>
<dbReference type="Proteomes" id="UP000625682">
    <property type="component" value="Unassembled WGS sequence"/>
</dbReference>